<dbReference type="GO" id="GO:0070880">
    <property type="term" value="P:fungal-type cell wall beta-glucan biosynthetic process"/>
    <property type="evidence" value="ECO:0007669"/>
    <property type="project" value="EnsemblFungi"/>
</dbReference>
<evidence type="ECO:0000313" key="15">
    <source>
        <dbReference type="Proteomes" id="UP000183365"/>
    </source>
</evidence>
<dbReference type="InterPro" id="IPR000322">
    <property type="entry name" value="Glyco_hydro_31_TIM"/>
</dbReference>
<evidence type="ECO:0000256" key="10">
    <source>
        <dbReference type="RuleBase" id="RU361185"/>
    </source>
</evidence>
<organism evidence="14 15">
    <name type="scientific">Hanseniaspora guilliermondii</name>
    <dbReference type="NCBI Taxonomy" id="56406"/>
    <lineage>
        <taxon>Eukaryota</taxon>
        <taxon>Fungi</taxon>
        <taxon>Dikarya</taxon>
        <taxon>Ascomycota</taxon>
        <taxon>Saccharomycotina</taxon>
        <taxon>Saccharomycetes</taxon>
        <taxon>Saccharomycodales</taxon>
        <taxon>Saccharomycodaceae</taxon>
        <taxon>Hanseniaspora</taxon>
    </lineage>
</organism>
<dbReference type="InterPro" id="IPR048395">
    <property type="entry name" value="Glyco_hydro_31_C"/>
</dbReference>
<dbReference type="GO" id="GO:0033919">
    <property type="term" value="F:glucan 1,3-alpha-glucosidase activity"/>
    <property type="evidence" value="ECO:0007669"/>
    <property type="project" value="EnsemblFungi"/>
</dbReference>
<dbReference type="PANTHER" id="PTHR22762">
    <property type="entry name" value="ALPHA-GLUCOSIDASE"/>
    <property type="match status" value="1"/>
</dbReference>
<sequence>MHYRASIKNLTEYDPILINYTFVSSSLDFSQQGKFSGIIEKSFMIEIDQELEYQSVFLPFEFQFNPNNDYNTVRFLLKENRNHDMKKNVPKNIQIDRYNETYKHTFKDPGYFEWDAEANEYDAVSLEYSDKQYDTLVITPKRQQNIKIKLTNSPSLKIEYLYKENTVLVINEENLLNYEHLRSQRDKDINLSKHECTFGAFRSDSEYYNSYTQSEMFFERENYIFGPQSIGLDIKFMGITNLYGIPEHPGSLRLLQTWDRELEPYRLFNIDAFEHSVSNNDPLYGSIPFMLGVTKDYSIGVFNNNPSDTDVDIKYDQDDSLTHWIMETGDLDFIVFIEDSPANVMKAYTDLTGTIELPLLSSLGYHQSRWSYESSLDVLNINENFKKNEIPVDFFWLDLDYTNDKKFFTWMESAFPNDTDLLFKLDQDGKKNLVTNIDPNMKLHYYISEKIRESGLALKDAKMKDFISDSWSGESLWLDFLKTEESQQLWEEFYKQFLKSATDSGLSNHHAWNNMNEPSLFKKFERTLPLNVLHNDGFEHRSVHNLYGKAMHEATFNALKVAYKNNKRPFVLSRSFFAGSQRTAASWIGDNFATWEHLRNSIPMILNNGLAGMPNTGADVAGFYGNPDKELLVRWYQLAVLYPFFRAHAHLDTNRREPYLLLDKDPIYGNLVKESIQLRYKLLNYIYNEFEKSSLTGEPIMKPLLWKNYDSSTEVFMIEDQFYLGNLLIKPVTTPNCNTIDMYFPESNDLYYNFNKLDEKIEFDKDSTNRHVNIDVDIHSIPIFIEGGSMIYLKERTRRSSSAMKFDNYTLIIAPDKKGTVKKTQIYYDDGETYDYKKSDRYVKSLMSFEDNVLIIDNIVSNMSCTPQYIEKIIVLNPCNENEHKVIENLEIPVFESTTSNLP</sequence>
<evidence type="ECO:0000256" key="5">
    <source>
        <dbReference type="ARBA" id="ARBA00022801"/>
    </source>
</evidence>
<keyword evidence="8 10" id="KW-0326">Glycosidase</keyword>
<dbReference type="Proteomes" id="UP000183365">
    <property type="component" value="Unassembled WGS sequence"/>
</dbReference>
<dbReference type="Pfam" id="PF13802">
    <property type="entry name" value="Gal_mutarotas_2"/>
    <property type="match status" value="1"/>
</dbReference>
<gene>
    <name evidence="14" type="ORF">HGUI_01595</name>
</gene>
<comment type="pathway">
    <text evidence="2">Glycan metabolism; N-glycan metabolism.</text>
</comment>
<evidence type="ECO:0000313" key="14">
    <source>
        <dbReference type="EMBL" id="SGZ39395.1"/>
    </source>
</evidence>
<dbReference type="PANTHER" id="PTHR22762:SF54">
    <property type="entry name" value="BCDNA.GH04962"/>
    <property type="match status" value="1"/>
</dbReference>
<feature type="domain" description="Glycosyl hydrolase family 31 C-terminal" evidence="13">
    <location>
        <begin position="697"/>
        <end position="791"/>
    </location>
</feature>
<evidence type="ECO:0000256" key="1">
    <source>
        <dbReference type="ARBA" id="ARBA00004240"/>
    </source>
</evidence>
<keyword evidence="7" id="KW-0325">Glycoprotein</keyword>
<dbReference type="CDD" id="cd14752">
    <property type="entry name" value="GH31_N"/>
    <property type="match status" value="1"/>
</dbReference>
<evidence type="ECO:0000259" key="13">
    <source>
        <dbReference type="Pfam" id="PF21365"/>
    </source>
</evidence>
<dbReference type="GO" id="GO:0005788">
    <property type="term" value="C:endoplasmic reticulum lumen"/>
    <property type="evidence" value="ECO:0007669"/>
    <property type="project" value="EnsemblFungi"/>
</dbReference>
<feature type="domain" description="Glycoside hydrolase family 31 N-terminal" evidence="12">
    <location>
        <begin position="107"/>
        <end position="312"/>
    </location>
</feature>
<dbReference type="GO" id="GO:0106407">
    <property type="term" value="F:Glc2Man9GlcNAc2 oligosaccharide glucosidase activity"/>
    <property type="evidence" value="ECO:0007669"/>
    <property type="project" value="EnsemblFungi"/>
</dbReference>
<dbReference type="CDD" id="cd06603">
    <property type="entry name" value="GH31_GANC_GANAB_alpha"/>
    <property type="match status" value="1"/>
</dbReference>
<evidence type="ECO:0000256" key="6">
    <source>
        <dbReference type="ARBA" id="ARBA00022824"/>
    </source>
</evidence>
<proteinExistence type="inferred from homology"/>
<dbReference type="VEuPathDB" id="FungiDB:HGUI_01595"/>
<keyword evidence="15" id="KW-1185">Reference proteome</keyword>
<evidence type="ECO:0000259" key="11">
    <source>
        <dbReference type="Pfam" id="PF01055"/>
    </source>
</evidence>
<comment type="subcellular location">
    <subcellularLocation>
        <location evidence="1">Endoplasmic reticulum</location>
    </subcellularLocation>
</comment>
<evidence type="ECO:0000256" key="3">
    <source>
        <dbReference type="ARBA" id="ARBA00007806"/>
    </source>
</evidence>
<evidence type="ECO:0000256" key="9">
    <source>
        <dbReference type="ARBA" id="ARBA00042895"/>
    </source>
</evidence>
<dbReference type="SUPFAM" id="SSF51011">
    <property type="entry name" value="Glycosyl hydrolase domain"/>
    <property type="match status" value="1"/>
</dbReference>
<dbReference type="SUPFAM" id="SSF74650">
    <property type="entry name" value="Galactose mutarotase-like"/>
    <property type="match status" value="1"/>
</dbReference>
<dbReference type="Gene3D" id="2.60.40.1180">
    <property type="entry name" value="Golgi alpha-mannosidase II"/>
    <property type="match status" value="2"/>
</dbReference>
<dbReference type="Pfam" id="PF01055">
    <property type="entry name" value="Glyco_hydro_31_2nd"/>
    <property type="match status" value="1"/>
</dbReference>
<dbReference type="Gene3D" id="3.20.20.80">
    <property type="entry name" value="Glycosidases"/>
    <property type="match status" value="1"/>
</dbReference>
<dbReference type="InterPro" id="IPR011013">
    <property type="entry name" value="Gal_mutarotase_sf_dom"/>
</dbReference>
<feature type="domain" description="Glycoside hydrolase family 31 TIM barrel" evidence="11">
    <location>
        <begin position="357"/>
        <end position="688"/>
    </location>
</feature>
<dbReference type="Gene3D" id="2.60.40.1760">
    <property type="entry name" value="glycosyl hydrolase (family 31)"/>
    <property type="match status" value="1"/>
</dbReference>
<dbReference type="GO" id="GO:0030246">
    <property type="term" value="F:carbohydrate binding"/>
    <property type="evidence" value="ECO:0007669"/>
    <property type="project" value="InterPro"/>
</dbReference>
<dbReference type="Pfam" id="PF21365">
    <property type="entry name" value="Glyco_hydro_31_3rd"/>
    <property type="match status" value="1"/>
</dbReference>
<keyword evidence="4" id="KW-0732">Signal</keyword>
<dbReference type="AlphaFoldDB" id="A0A1L0B366"/>
<name>A0A1L0B366_9ASCO</name>
<evidence type="ECO:0000259" key="12">
    <source>
        <dbReference type="Pfam" id="PF13802"/>
    </source>
</evidence>
<protein>
    <recommendedName>
        <fullName evidence="9">Glucosidase II subunit alpha</fullName>
    </recommendedName>
</protein>
<reference evidence="15" key="1">
    <citation type="submission" date="2016-11" db="EMBL/GenBank/DDBJ databases">
        <authorList>
            <person name="Guldener U."/>
        </authorList>
    </citation>
    <scope>NUCLEOTIDE SEQUENCE [LARGE SCALE GENOMIC DNA]</scope>
</reference>
<dbReference type="OrthoDB" id="1334205at2759"/>
<evidence type="ECO:0000256" key="8">
    <source>
        <dbReference type="ARBA" id="ARBA00023295"/>
    </source>
</evidence>
<evidence type="ECO:0000256" key="4">
    <source>
        <dbReference type="ARBA" id="ARBA00022729"/>
    </source>
</evidence>
<keyword evidence="5 10" id="KW-0378">Hydrolase</keyword>
<evidence type="ECO:0000256" key="7">
    <source>
        <dbReference type="ARBA" id="ARBA00023180"/>
    </source>
</evidence>
<dbReference type="EMBL" id="FQNF01000022">
    <property type="protein sequence ID" value="SGZ39395.1"/>
    <property type="molecule type" value="Genomic_DNA"/>
</dbReference>
<dbReference type="InterPro" id="IPR025887">
    <property type="entry name" value="Glyco_hydro_31_N_dom"/>
</dbReference>
<comment type="similarity">
    <text evidence="3 10">Belongs to the glycosyl hydrolase 31 family.</text>
</comment>
<dbReference type="InterPro" id="IPR017853">
    <property type="entry name" value="GH"/>
</dbReference>
<dbReference type="GO" id="GO:0006491">
    <property type="term" value="P:N-glycan processing"/>
    <property type="evidence" value="ECO:0007669"/>
    <property type="project" value="EnsemblFungi"/>
</dbReference>
<accession>A0A1L0B366</accession>
<dbReference type="GO" id="GO:0017177">
    <property type="term" value="C:glucosidase II complex"/>
    <property type="evidence" value="ECO:0007669"/>
    <property type="project" value="EnsemblFungi"/>
</dbReference>
<dbReference type="SUPFAM" id="SSF51445">
    <property type="entry name" value="(Trans)glycosidases"/>
    <property type="match status" value="1"/>
</dbReference>
<dbReference type="InterPro" id="IPR013780">
    <property type="entry name" value="Glyco_hydro_b"/>
</dbReference>
<evidence type="ECO:0000256" key="2">
    <source>
        <dbReference type="ARBA" id="ARBA00004833"/>
    </source>
</evidence>
<keyword evidence="6" id="KW-0256">Endoplasmic reticulum</keyword>